<evidence type="ECO:0000256" key="6">
    <source>
        <dbReference type="ARBA" id="ARBA00047941"/>
    </source>
</evidence>
<reference evidence="10 11" key="1">
    <citation type="journal article" date="2024" name="Nat. Commun.">
        <title>Phylogenomics reveals the evolutionary origins of lichenization in chlorophyte algae.</title>
        <authorList>
            <person name="Puginier C."/>
            <person name="Libourel C."/>
            <person name="Otte J."/>
            <person name="Skaloud P."/>
            <person name="Haon M."/>
            <person name="Grisel S."/>
            <person name="Petersen M."/>
            <person name="Berrin J.G."/>
            <person name="Delaux P.M."/>
            <person name="Dal Grande F."/>
            <person name="Keller J."/>
        </authorList>
    </citation>
    <scope>NUCLEOTIDE SEQUENCE [LARGE SCALE GENOMIC DNA]</scope>
    <source>
        <strain evidence="10 11">SAG 2036</strain>
    </source>
</reference>
<dbReference type="PANTHER" id="PTHR43675">
    <property type="entry name" value="ARSENITE METHYLTRANSFERASE"/>
    <property type="match status" value="1"/>
</dbReference>
<dbReference type="GO" id="GO:0030791">
    <property type="term" value="F:arsenite methyltransferase activity"/>
    <property type="evidence" value="ECO:0007669"/>
    <property type="project" value="UniProtKB-EC"/>
</dbReference>
<dbReference type="InterPro" id="IPR026669">
    <property type="entry name" value="Arsenite_MeTrfase-like"/>
</dbReference>
<organism evidence="10 11">
    <name type="scientific">Symbiochloris irregularis</name>
    <dbReference type="NCBI Taxonomy" id="706552"/>
    <lineage>
        <taxon>Eukaryota</taxon>
        <taxon>Viridiplantae</taxon>
        <taxon>Chlorophyta</taxon>
        <taxon>core chlorophytes</taxon>
        <taxon>Trebouxiophyceae</taxon>
        <taxon>Trebouxiales</taxon>
        <taxon>Trebouxiaceae</taxon>
        <taxon>Symbiochloris</taxon>
    </lineage>
</organism>
<feature type="domain" description="Methyltransferase" evidence="9">
    <location>
        <begin position="29"/>
        <end position="181"/>
    </location>
</feature>
<dbReference type="EMBL" id="JALJOQ010000110">
    <property type="protein sequence ID" value="KAK9797048.1"/>
    <property type="molecule type" value="Genomic_DNA"/>
</dbReference>
<keyword evidence="1" id="KW-0808">Transferase</keyword>
<dbReference type="InterPro" id="IPR025714">
    <property type="entry name" value="Methyltranfer_dom"/>
</dbReference>
<evidence type="ECO:0000259" key="9">
    <source>
        <dbReference type="Pfam" id="PF13847"/>
    </source>
</evidence>
<evidence type="ECO:0000256" key="2">
    <source>
        <dbReference type="ARBA" id="ARBA00022691"/>
    </source>
</evidence>
<name>A0AAW1NS82_9CHLO</name>
<comment type="similarity">
    <text evidence="3">Belongs to the methyltransferase superfamily. Arsenite methyltransferase family.</text>
</comment>
<evidence type="ECO:0000256" key="3">
    <source>
        <dbReference type="ARBA" id="ARBA00034487"/>
    </source>
</evidence>
<dbReference type="PANTHER" id="PTHR43675:SF8">
    <property type="entry name" value="ARSENITE METHYLTRANSFERASE"/>
    <property type="match status" value="1"/>
</dbReference>
<dbReference type="SUPFAM" id="SSF53335">
    <property type="entry name" value="S-adenosyl-L-methionine-dependent methyltransferases"/>
    <property type="match status" value="1"/>
</dbReference>
<evidence type="ECO:0000256" key="8">
    <source>
        <dbReference type="ARBA" id="ARBA00048428"/>
    </source>
</evidence>
<dbReference type="AlphaFoldDB" id="A0AAW1NS82"/>
<evidence type="ECO:0000256" key="1">
    <source>
        <dbReference type="ARBA" id="ARBA00022679"/>
    </source>
</evidence>
<dbReference type="InterPro" id="IPR029063">
    <property type="entry name" value="SAM-dependent_MTases_sf"/>
</dbReference>
<comment type="caution">
    <text evidence="10">The sequence shown here is derived from an EMBL/GenBank/DDBJ whole genome shotgun (WGS) entry which is preliminary data.</text>
</comment>
<comment type="catalytic activity">
    <reaction evidence="6">
        <text>arsenic triglutathione + [thioredoxin]-dithiol + S-adenosyl-L-methionine + 2 H2O = methylarsonous acid + [thioredoxin]-disulfide + 3 glutathione + S-adenosyl-L-homocysteine + H(+)</text>
        <dbReference type="Rhea" id="RHEA:69460"/>
        <dbReference type="Rhea" id="RHEA-COMP:10698"/>
        <dbReference type="Rhea" id="RHEA-COMP:10700"/>
        <dbReference type="ChEBI" id="CHEBI:15377"/>
        <dbReference type="ChEBI" id="CHEBI:15378"/>
        <dbReference type="ChEBI" id="CHEBI:17826"/>
        <dbReference type="ChEBI" id="CHEBI:29950"/>
        <dbReference type="ChEBI" id="CHEBI:50058"/>
        <dbReference type="ChEBI" id="CHEBI:57856"/>
        <dbReference type="ChEBI" id="CHEBI:57925"/>
        <dbReference type="ChEBI" id="CHEBI:59789"/>
        <dbReference type="ChEBI" id="CHEBI:183640"/>
        <dbReference type="EC" id="2.1.1.137"/>
    </reaction>
</comment>
<keyword evidence="11" id="KW-1185">Reference proteome</keyword>
<dbReference type="EC" id="2.1.1.137" evidence="4"/>
<dbReference type="Gene3D" id="3.40.5.100">
    <property type="match status" value="1"/>
</dbReference>
<dbReference type="CDD" id="cd02440">
    <property type="entry name" value="AdoMet_MTases"/>
    <property type="match status" value="1"/>
</dbReference>
<protein>
    <recommendedName>
        <fullName evidence="5">Arsenite methyltransferase</fullName>
        <ecNumber evidence="4">2.1.1.137</ecNumber>
    </recommendedName>
</protein>
<gene>
    <name evidence="10" type="ORF">WJX73_006864</name>
</gene>
<dbReference type="Gene3D" id="3.40.50.150">
    <property type="entry name" value="Vaccinia Virus protein VP39"/>
    <property type="match status" value="1"/>
</dbReference>
<evidence type="ECO:0000256" key="4">
    <source>
        <dbReference type="ARBA" id="ARBA00034521"/>
    </source>
</evidence>
<dbReference type="Proteomes" id="UP001465755">
    <property type="component" value="Unassembled WGS sequence"/>
</dbReference>
<evidence type="ECO:0000313" key="11">
    <source>
        <dbReference type="Proteomes" id="UP001465755"/>
    </source>
</evidence>
<evidence type="ECO:0000313" key="10">
    <source>
        <dbReference type="EMBL" id="KAK9797048.1"/>
    </source>
</evidence>
<dbReference type="Pfam" id="PF13847">
    <property type="entry name" value="Methyltransf_31"/>
    <property type="match status" value="1"/>
</dbReference>
<accession>A0AAW1NS82</accession>
<evidence type="ECO:0000256" key="7">
    <source>
        <dbReference type="ARBA" id="ARBA00047943"/>
    </source>
</evidence>
<comment type="catalytic activity">
    <reaction evidence="7">
        <text>arsenic triglutathione + 2 [thioredoxin]-dithiol + 2 S-adenosyl-L-methionine + H2O = dimethylarsinous acid + 2 [thioredoxin]-disulfide + 3 glutathione + 2 S-adenosyl-L-homocysteine + 2 H(+)</text>
        <dbReference type="Rhea" id="RHEA:69464"/>
        <dbReference type="Rhea" id="RHEA-COMP:10698"/>
        <dbReference type="Rhea" id="RHEA-COMP:10700"/>
        <dbReference type="ChEBI" id="CHEBI:15377"/>
        <dbReference type="ChEBI" id="CHEBI:15378"/>
        <dbReference type="ChEBI" id="CHEBI:23808"/>
        <dbReference type="ChEBI" id="CHEBI:29950"/>
        <dbReference type="ChEBI" id="CHEBI:50058"/>
        <dbReference type="ChEBI" id="CHEBI:57856"/>
        <dbReference type="ChEBI" id="CHEBI:57925"/>
        <dbReference type="ChEBI" id="CHEBI:59789"/>
        <dbReference type="ChEBI" id="CHEBI:183640"/>
        <dbReference type="EC" id="2.1.1.137"/>
    </reaction>
</comment>
<sequence length="304" mass="33265">MRELLQAVPGEVLAKFYGCGSPLPLGIVGLKVLDLGCGSGRDCYVCSALVGESGSVLGLDMTAEQLKVAEEHVGEFSRSLGYSKPNMRFVKGLIEYLDEAGILDASVDLVISNCVVNLSPDKPRVLQEVFRVLADGGEFYFSDVYCDRRLPLSVTSHEVLWGECIAGAMYVQDFVREASKAGFLDARVVSMSPVRVEDPKLLKVVGSAKFYSITYRLFKLPGLLEPTQEDYGQLVTYKGTIEEQEQTYALDNQHKFETGKLQAVSGNTAAILKDSWLSQHFKVMGDQRTHYGSAGDPALAKELA</sequence>
<evidence type="ECO:0000256" key="5">
    <source>
        <dbReference type="ARBA" id="ARBA00034545"/>
    </source>
</evidence>
<proteinExistence type="inferred from homology"/>
<comment type="catalytic activity">
    <reaction evidence="8">
        <text>arsenic triglutathione + 3 [thioredoxin]-dithiol + 3 S-adenosyl-L-methionine = trimethylarsine + 3 [thioredoxin]-disulfide + 3 glutathione + 3 S-adenosyl-L-homocysteine + 3 H(+)</text>
        <dbReference type="Rhea" id="RHEA:69432"/>
        <dbReference type="Rhea" id="RHEA-COMP:10698"/>
        <dbReference type="Rhea" id="RHEA-COMP:10700"/>
        <dbReference type="ChEBI" id="CHEBI:15378"/>
        <dbReference type="ChEBI" id="CHEBI:27130"/>
        <dbReference type="ChEBI" id="CHEBI:29950"/>
        <dbReference type="ChEBI" id="CHEBI:50058"/>
        <dbReference type="ChEBI" id="CHEBI:57856"/>
        <dbReference type="ChEBI" id="CHEBI:57925"/>
        <dbReference type="ChEBI" id="CHEBI:59789"/>
        <dbReference type="ChEBI" id="CHEBI:183640"/>
        <dbReference type="EC" id="2.1.1.137"/>
    </reaction>
</comment>
<keyword evidence="2" id="KW-0949">S-adenosyl-L-methionine</keyword>